<evidence type="ECO:0000256" key="2">
    <source>
        <dbReference type="ARBA" id="ARBA00006112"/>
    </source>
</evidence>
<evidence type="ECO:0000259" key="6">
    <source>
        <dbReference type="SMART" id="SM00852"/>
    </source>
</evidence>
<accession>A0ABT5WBA3</accession>
<comment type="similarity">
    <text evidence="2 5">Belongs to the MoaB/Mog family.</text>
</comment>
<dbReference type="InterPro" id="IPR036425">
    <property type="entry name" value="MoaB/Mog-like_dom_sf"/>
</dbReference>
<evidence type="ECO:0000313" key="8">
    <source>
        <dbReference type="Proteomes" id="UP001139522"/>
    </source>
</evidence>
<keyword evidence="4 5" id="KW-0501">Molybdenum cofactor biosynthesis</keyword>
<dbReference type="InterPro" id="IPR008284">
    <property type="entry name" value="MoCF_biosynth_CS"/>
</dbReference>
<dbReference type="SMART" id="SM00852">
    <property type="entry name" value="MoCF_biosynth"/>
    <property type="match status" value="1"/>
</dbReference>
<name>A0ABT5WBA3_9GAMM</name>
<keyword evidence="8" id="KW-1185">Reference proteome</keyword>
<dbReference type="CDD" id="cd00886">
    <property type="entry name" value="MogA_MoaB"/>
    <property type="match status" value="1"/>
</dbReference>
<dbReference type="NCBIfam" id="TIGR00177">
    <property type="entry name" value="molyb_syn"/>
    <property type="match status" value="1"/>
</dbReference>
<dbReference type="NCBIfam" id="TIGR02667">
    <property type="entry name" value="moaB_proteo"/>
    <property type="match status" value="1"/>
</dbReference>
<comment type="caution">
    <text evidence="7">The sequence shown here is derived from an EMBL/GenBank/DDBJ whole genome shotgun (WGS) entry which is preliminary data.</text>
</comment>
<comment type="pathway">
    <text evidence="1 5">Cofactor biosynthesis; molybdopterin biosynthesis.</text>
</comment>
<dbReference type="PIRSF" id="PIRSF006443">
    <property type="entry name" value="MoaB"/>
    <property type="match status" value="1"/>
</dbReference>
<feature type="domain" description="MoaB/Mog" evidence="6">
    <location>
        <begin position="14"/>
        <end position="157"/>
    </location>
</feature>
<evidence type="ECO:0000256" key="5">
    <source>
        <dbReference type="PIRNR" id="PIRNR006443"/>
    </source>
</evidence>
<proteinExistence type="inferred from homology"/>
<dbReference type="InterPro" id="IPR001453">
    <property type="entry name" value="MoaB/Mog_dom"/>
</dbReference>
<dbReference type="RefSeq" id="WP_255894294.1">
    <property type="nucleotide sequence ID" value="NZ_JAMZEG020000001.1"/>
</dbReference>
<evidence type="ECO:0000256" key="3">
    <source>
        <dbReference type="ARBA" id="ARBA00015262"/>
    </source>
</evidence>
<protein>
    <recommendedName>
        <fullName evidence="3 5">Molybdenum cofactor biosynthesis protein B</fullName>
    </recommendedName>
</protein>
<evidence type="ECO:0000256" key="1">
    <source>
        <dbReference type="ARBA" id="ARBA00005046"/>
    </source>
</evidence>
<dbReference type="Proteomes" id="UP001139522">
    <property type="component" value="Unassembled WGS sequence"/>
</dbReference>
<dbReference type="PANTHER" id="PTHR43232">
    <property type="entry name" value="MOLYBDENUM COFACTOR BIOSYNTHESIS PROTEIN B"/>
    <property type="match status" value="1"/>
</dbReference>
<dbReference type="EMBL" id="JAMZEG020000001">
    <property type="protein sequence ID" value="MDE8602088.1"/>
    <property type="molecule type" value="Genomic_DNA"/>
</dbReference>
<dbReference type="Pfam" id="PF00994">
    <property type="entry name" value="MoCF_biosynth"/>
    <property type="match status" value="1"/>
</dbReference>
<evidence type="ECO:0000313" key="7">
    <source>
        <dbReference type="EMBL" id="MDE8602088.1"/>
    </source>
</evidence>
<dbReference type="PANTHER" id="PTHR43232:SF2">
    <property type="entry name" value="MOLYBDENUM COFACTOR BIOSYNTHESIS PROTEIN B"/>
    <property type="match status" value="1"/>
</dbReference>
<sequence>MAKTPSPFRPLKISVLTVSDTRSLAEDTSGDALVELLSKAGHTLSGREIVKDDVYQMRAVVSNWIADKETHVVLITGGTGFYSRDSTPEAMTPLFDKTIEGFGELFRQISYDEIGTSTIQSRAIAGLANQTLIFCLPGSTGACKTAWNGILEEQLNASYRPCNFVSMLIGPLAPTQLEA</sequence>
<dbReference type="Gene3D" id="3.40.980.10">
    <property type="entry name" value="MoaB/Mog-like domain"/>
    <property type="match status" value="1"/>
</dbReference>
<dbReference type="PROSITE" id="PS01078">
    <property type="entry name" value="MOCF_BIOSYNTHESIS_1"/>
    <property type="match status" value="1"/>
</dbReference>
<dbReference type="SUPFAM" id="SSF53218">
    <property type="entry name" value="Molybdenum cofactor biosynthesis proteins"/>
    <property type="match status" value="1"/>
</dbReference>
<dbReference type="InterPro" id="IPR013484">
    <property type="entry name" value="MoaB_proteobac"/>
</dbReference>
<dbReference type="InterPro" id="IPR012245">
    <property type="entry name" value="MoaB"/>
</dbReference>
<organism evidence="7 8">
    <name type="scientific">Marinomonas maritima</name>
    <dbReference type="NCBI Taxonomy" id="2940935"/>
    <lineage>
        <taxon>Bacteria</taxon>
        <taxon>Pseudomonadati</taxon>
        <taxon>Pseudomonadota</taxon>
        <taxon>Gammaproteobacteria</taxon>
        <taxon>Oceanospirillales</taxon>
        <taxon>Oceanospirillaceae</taxon>
        <taxon>Marinomonas</taxon>
    </lineage>
</organism>
<evidence type="ECO:0000256" key="4">
    <source>
        <dbReference type="ARBA" id="ARBA00023150"/>
    </source>
</evidence>
<gene>
    <name evidence="7" type="primary">moaB</name>
    <name evidence="7" type="ORF">M3I01_003985</name>
</gene>
<comment type="function">
    <text evidence="5">May be involved in the biosynthesis of molybdopterin.</text>
</comment>
<reference evidence="7" key="1">
    <citation type="submission" date="2023-01" db="EMBL/GenBank/DDBJ databases">
        <title>Psychroserpens sp. MSW6 and Marinomonas sp. RSW2, isolated from seawater.</title>
        <authorList>
            <person name="Kristyanto S."/>
            <person name="Jung J."/>
            <person name="Kim J.M."/>
            <person name="Jeon C.O."/>
        </authorList>
    </citation>
    <scope>NUCLEOTIDE SEQUENCE</scope>
    <source>
        <strain evidence="7">RSW2</strain>
    </source>
</reference>